<dbReference type="InterPro" id="IPR051178">
    <property type="entry name" value="TfdA_dioxygenase"/>
</dbReference>
<dbReference type="InParanoid" id="A0A0G4EH80"/>
<dbReference type="Gene3D" id="3.60.130.10">
    <property type="entry name" value="Clavaminate synthase-like"/>
    <property type="match status" value="1"/>
</dbReference>
<dbReference type="InterPro" id="IPR042098">
    <property type="entry name" value="TauD-like_sf"/>
</dbReference>
<evidence type="ECO:0000256" key="6">
    <source>
        <dbReference type="ARBA" id="ARBA00023004"/>
    </source>
</evidence>
<comment type="similarity">
    <text evidence="2">Belongs to the TfdA dioxygenase family.</text>
</comment>
<organism evidence="8 9">
    <name type="scientific">Vitrella brassicaformis (strain CCMP3155)</name>
    <dbReference type="NCBI Taxonomy" id="1169540"/>
    <lineage>
        <taxon>Eukaryota</taxon>
        <taxon>Sar</taxon>
        <taxon>Alveolata</taxon>
        <taxon>Colpodellida</taxon>
        <taxon>Vitrellaceae</taxon>
        <taxon>Vitrella</taxon>
    </lineage>
</organism>
<dbReference type="PANTHER" id="PTHR43779">
    <property type="entry name" value="DIOXYGENASE RV0097-RELATED"/>
    <property type="match status" value="1"/>
</dbReference>
<dbReference type="PhylomeDB" id="A0A0G4EH80"/>
<dbReference type="InterPro" id="IPR003819">
    <property type="entry name" value="TauD/TfdA-like"/>
</dbReference>
<evidence type="ECO:0000256" key="3">
    <source>
        <dbReference type="ARBA" id="ARBA00022723"/>
    </source>
</evidence>
<evidence type="ECO:0000313" key="9">
    <source>
        <dbReference type="Proteomes" id="UP000041254"/>
    </source>
</evidence>
<name>A0A0G4EH80_VITBC</name>
<dbReference type="Pfam" id="PF02668">
    <property type="entry name" value="TauD"/>
    <property type="match status" value="1"/>
</dbReference>
<sequence>MGLEIMGLDLSQPLPGKVKRELRRLIHEYSVLLFRGQNRTCHHEADFLRIFPHNETAYELGERGAGSTSNRIGGILGCPHTVAEFKAPYRISEDEERNRKYWFGHSWHCDEAFKAVAPPLYTAISMKVAAATGGETLYIDSRKAYEQTRRELKSIIDKARLEYYVIDKKFGAELHDTGRHRMDNMTNARLKAMQSDLPAIPSGVHPLVTQDPRTGRRSIYVTPEAAYAFSGYTPQDTHRILHEVLSPAISAENVYVHHWRAGDILVWPQRQVIHSYTPKSRYEGRERHFHQLHVPAHLPVFPAT</sequence>
<dbReference type="Proteomes" id="UP000041254">
    <property type="component" value="Unassembled WGS sequence"/>
</dbReference>
<dbReference type="VEuPathDB" id="CryptoDB:Vbra_11804"/>
<keyword evidence="9" id="KW-1185">Reference proteome</keyword>
<evidence type="ECO:0000256" key="5">
    <source>
        <dbReference type="ARBA" id="ARBA00023002"/>
    </source>
</evidence>
<dbReference type="SUPFAM" id="SSF51197">
    <property type="entry name" value="Clavaminate synthase-like"/>
    <property type="match status" value="1"/>
</dbReference>
<accession>A0A0G4EH80</accession>
<reference evidence="8 9" key="1">
    <citation type="submission" date="2014-11" db="EMBL/GenBank/DDBJ databases">
        <authorList>
            <person name="Zhu J."/>
            <person name="Qi W."/>
            <person name="Song R."/>
        </authorList>
    </citation>
    <scope>NUCLEOTIDE SEQUENCE [LARGE SCALE GENOMIC DNA]</scope>
</reference>
<gene>
    <name evidence="8" type="ORF">Vbra_11804</name>
</gene>
<dbReference type="OrthoDB" id="5818554at2759"/>
<evidence type="ECO:0000256" key="1">
    <source>
        <dbReference type="ARBA" id="ARBA00001954"/>
    </source>
</evidence>
<keyword evidence="3" id="KW-0479">Metal-binding</keyword>
<dbReference type="GO" id="GO:0046872">
    <property type="term" value="F:metal ion binding"/>
    <property type="evidence" value="ECO:0007669"/>
    <property type="project" value="UniProtKB-KW"/>
</dbReference>
<keyword evidence="4" id="KW-0223">Dioxygenase</keyword>
<proteinExistence type="inferred from homology"/>
<keyword evidence="6" id="KW-0408">Iron</keyword>
<comment type="cofactor">
    <cofactor evidence="1">
        <name>Fe(2+)</name>
        <dbReference type="ChEBI" id="CHEBI:29033"/>
    </cofactor>
</comment>
<dbReference type="AlphaFoldDB" id="A0A0G4EH80"/>
<protein>
    <recommendedName>
        <fullName evidence="7">TauD/TfdA-like domain-containing protein</fullName>
    </recommendedName>
</protein>
<dbReference type="GO" id="GO:0051213">
    <property type="term" value="F:dioxygenase activity"/>
    <property type="evidence" value="ECO:0007669"/>
    <property type="project" value="UniProtKB-KW"/>
</dbReference>
<evidence type="ECO:0000259" key="7">
    <source>
        <dbReference type="Pfam" id="PF02668"/>
    </source>
</evidence>
<dbReference type="STRING" id="1169540.A0A0G4EH80"/>
<dbReference type="PANTHER" id="PTHR43779:SF2">
    <property type="entry name" value="ALPHA-KETOGLUTARATE-DEPENDENT XANTHINE DIOXYGENASE XAN1"/>
    <property type="match status" value="1"/>
</dbReference>
<evidence type="ECO:0000313" key="8">
    <source>
        <dbReference type="EMBL" id="CEL95374.1"/>
    </source>
</evidence>
<evidence type="ECO:0000256" key="2">
    <source>
        <dbReference type="ARBA" id="ARBA00005896"/>
    </source>
</evidence>
<dbReference type="OMA" id="WNKNDMA"/>
<dbReference type="EMBL" id="CDMY01000227">
    <property type="protein sequence ID" value="CEL95374.1"/>
    <property type="molecule type" value="Genomic_DNA"/>
</dbReference>
<feature type="domain" description="TauD/TfdA-like" evidence="7">
    <location>
        <begin position="4"/>
        <end position="291"/>
    </location>
</feature>
<evidence type="ECO:0000256" key="4">
    <source>
        <dbReference type="ARBA" id="ARBA00022964"/>
    </source>
</evidence>
<keyword evidence="5" id="KW-0560">Oxidoreductase</keyword>